<proteinExistence type="predicted"/>
<dbReference type="Proteomes" id="UP000070483">
    <property type="component" value="Unassembled WGS sequence"/>
</dbReference>
<protein>
    <submittedName>
        <fullName evidence="1">Uncharacterized protein</fullName>
    </submittedName>
</protein>
<name>A0A134AJY0_9FUSO</name>
<sequence length="471" mass="55260">MIKNIKLNTFFFKEYAQIAEKNTYSAYIPNGNRGIWCIADFEEKIYVQEDIEINQKIENNDIRSKKIKKNIKRKNLAKIGVYKIIEKYLENSSFSIENMKKMIQSSKDKVIFEKSKLLKIEKDNEKNFDLKNFYSQIVVIIEKNNMIVGNMGKTEFVLYRENRIVEKISGEQFKKIRLKKHDYLLAGSPEFWKVVNESEIEEVYVDKKSKENIEQSLSEQIKLAEKKLGKVIPFLSIFVEDIEVEKNYELLESEVSKKNQKREMTVKYIFLSAMFAFMLVSVGKNIQKGNFENRKNENVKNVMAKKISEKSNLLENNLYVKAEIENNKIEQGNLANVKVEVKKTAGNENAVENQNVETGNKEIEKNHAKNLEITQNITKSKEKGDKKLNNSRIKKKVSKNKKYNRKNLNADNRNFKKNYKVKSNGISQLEKEIEQNWEVLGRDRNGNNFVKNREFKRENKNGFFVKGNNIE</sequence>
<gene>
    <name evidence="1" type="ORF">HMPREF3180_00828</name>
</gene>
<dbReference type="EMBL" id="LSDD01000056">
    <property type="protein sequence ID" value="KXB67964.1"/>
    <property type="molecule type" value="Genomic_DNA"/>
</dbReference>
<dbReference type="STRING" id="157687.HMPREF3180_00828"/>
<reference evidence="2" key="1">
    <citation type="submission" date="2016-01" db="EMBL/GenBank/DDBJ databases">
        <authorList>
            <person name="Mitreva M."/>
            <person name="Pepin K.H."/>
            <person name="Mihindukulasuriya K.A."/>
            <person name="Fulton R."/>
            <person name="Fronick C."/>
            <person name="O'Laughlin M."/>
            <person name="Miner T."/>
            <person name="Herter B."/>
            <person name="Rosa B.A."/>
            <person name="Cordes M."/>
            <person name="Tomlinson C."/>
            <person name="Wollam A."/>
            <person name="Palsikar V.B."/>
            <person name="Mardis E.R."/>
            <person name="Wilson R.K."/>
        </authorList>
    </citation>
    <scope>NUCLEOTIDE SEQUENCE [LARGE SCALE GENOMIC DNA]</scope>
    <source>
        <strain evidence="2">KA00185</strain>
    </source>
</reference>
<accession>A0A134AJY0</accession>
<organism evidence="1 2">
    <name type="scientific">Leptotrichia wadei</name>
    <dbReference type="NCBI Taxonomy" id="157687"/>
    <lineage>
        <taxon>Bacteria</taxon>
        <taxon>Fusobacteriati</taxon>
        <taxon>Fusobacteriota</taxon>
        <taxon>Fusobacteriia</taxon>
        <taxon>Fusobacteriales</taxon>
        <taxon>Leptotrichiaceae</taxon>
        <taxon>Leptotrichia</taxon>
    </lineage>
</organism>
<dbReference type="AlphaFoldDB" id="A0A134AJY0"/>
<dbReference type="PATRIC" id="fig|157687.3.peg.825"/>
<evidence type="ECO:0000313" key="1">
    <source>
        <dbReference type="EMBL" id="KXB67964.1"/>
    </source>
</evidence>
<comment type="caution">
    <text evidence="1">The sequence shown here is derived from an EMBL/GenBank/DDBJ whole genome shotgun (WGS) entry which is preliminary data.</text>
</comment>
<dbReference type="RefSeq" id="WP_060917672.1">
    <property type="nucleotide sequence ID" value="NZ_KQ960046.1"/>
</dbReference>
<evidence type="ECO:0000313" key="2">
    <source>
        <dbReference type="Proteomes" id="UP000070483"/>
    </source>
</evidence>
<keyword evidence="2" id="KW-1185">Reference proteome</keyword>
<dbReference type="OrthoDB" id="81597at2"/>